<dbReference type="FunFam" id="3.90.850.10:FF:000002">
    <property type="entry name" value="2-hydroxyhepta-2,4-diene-1,7-dioate isomerase"/>
    <property type="match status" value="1"/>
</dbReference>
<dbReference type="AlphaFoldDB" id="A0A1H4F745"/>
<protein>
    <submittedName>
        <fullName evidence="4">2-keto-4-pentenoate hydratase/2-oxohepta-3-ene-1,7-dioic acid hydratase (Catechol pathway)</fullName>
    </submittedName>
</protein>
<evidence type="ECO:0000313" key="4">
    <source>
        <dbReference type="EMBL" id="SEA92292.1"/>
    </source>
</evidence>
<dbReference type="OrthoDB" id="9805307at2"/>
<dbReference type="Gene3D" id="3.90.850.10">
    <property type="entry name" value="Fumarylacetoacetase-like, C-terminal domain"/>
    <property type="match status" value="1"/>
</dbReference>
<evidence type="ECO:0000256" key="2">
    <source>
        <dbReference type="ARBA" id="ARBA00022723"/>
    </source>
</evidence>
<dbReference type="STRING" id="408074.SAMN05660909_04172"/>
<dbReference type="GO" id="GO:0046872">
    <property type="term" value="F:metal ion binding"/>
    <property type="evidence" value="ECO:0007669"/>
    <property type="project" value="UniProtKB-KW"/>
</dbReference>
<dbReference type="InterPro" id="IPR011234">
    <property type="entry name" value="Fumarylacetoacetase-like_C"/>
</dbReference>
<name>A0A1H4F745_9BACT</name>
<organism evidence="4 5">
    <name type="scientific">Chitinophaga terrae</name>
    <name type="common">ex Kim and Jung 2007</name>
    <dbReference type="NCBI Taxonomy" id="408074"/>
    <lineage>
        <taxon>Bacteria</taxon>
        <taxon>Pseudomonadati</taxon>
        <taxon>Bacteroidota</taxon>
        <taxon>Chitinophagia</taxon>
        <taxon>Chitinophagales</taxon>
        <taxon>Chitinophagaceae</taxon>
        <taxon>Chitinophaga</taxon>
    </lineage>
</organism>
<comment type="similarity">
    <text evidence="1">Belongs to the FAH family.</text>
</comment>
<keyword evidence="5" id="KW-1185">Reference proteome</keyword>
<dbReference type="GO" id="GO:0016853">
    <property type="term" value="F:isomerase activity"/>
    <property type="evidence" value="ECO:0007669"/>
    <property type="project" value="UniProtKB-ARBA"/>
</dbReference>
<dbReference type="PANTHER" id="PTHR42796:SF4">
    <property type="entry name" value="FUMARYLACETOACETATE HYDROLASE DOMAIN-CONTAINING PROTEIN 2A"/>
    <property type="match status" value="1"/>
</dbReference>
<proteinExistence type="inferred from homology"/>
<dbReference type="GO" id="GO:0019752">
    <property type="term" value="P:carboxylic acid metabolic process"/>
    <property type="evidence" value="ECO:0007669"/>
    <property type="project" value="UniProtKB-ARBA"/>
</dbReference>
<dbReference type="InterPro" id="IPR036663">
    <property type="entry name" value="Fumarylacetoacetase_C_sf"/>
</dbReference>
<sequence>MKLLRYGSPGAERPGILLDDEWYDTSALGEDYTNDFLGNGGLDRLAAFIEKDRRVLKKVPSTERLGVPLANPGKIVCVGLNYKDHIRETGFIPEAEPILFLKAMSALNGPYDGVTIPKDSLETDWETELGVVIGKEGTNLETAQAMDYIAGYILHNDISERAYMKKRGGTWDKGKGCNTFAPLGPYFVTKDEIPDPGNLRIWLKLNGEIMQDGNTSDLIHPIPELTAYVSEFFGLFPGDIISTGSPAGSGTGRMPQRFLSPGDVIEYGIDHLGTARQLMRAYQRK</sequence>
<evidence type="ECO:0000259" key="3">
    <source>
        <dbReference type="Pfam" id="PF01557"/>
    </source>
</evidence>
<evidence type="ECO:0000313" key="5">
    <source>
        <dbReference type="Proteomes" id="UP000199656"/>
    </source>
</evidence>
<dbReference type="Pfam" id="PF01557">
    <property type="entry name" value="FAA_hydrolase"/>
    <property type="match status" value="1"/>
</dbReference>
<dbReference type="InterPro" id="IPR051121">
    <property type="entry name" value="FAH"/>
</dbReference>
<reference evidence="5" key="1">
    <citation type="submission" date="2016-10" db="EMBL/GenBank/DDBJ databases">
        <authorList>
            <person name="Varghese N."/>
            <person name="Submissions S."/>
        </authorList>
    </citation>
    <scope>NUCLEOTIDE SEQUENCE [LARGE SCALE GENOMIC DNA]</scope>
    <source>
        <strain evidence="5">DSM 23920</strain>
    </source>
</reference>
<feature type="domain" description="Fumarylacetoacetase-like C-terminal" evidence="3">
    <location>
        <begin position="74"/>
        <end position="277"/>
    </location>
</feature>
<dbReference type="Proteomes" id="UP000199656">
    <property type="component" value="Unassembled WGS sequence"/>
</dbReference>
<evidence type="ECO:0000256" key="1">
    <source>
        <dbReference type="ARBA" id="ARBA00010211"/>
    </source>
</evidence>
<gene>
    <name evidence="4" type="ORF">SAMN05660909_04172</name>
</gene>
<accession>A0A1H4F745</accession>
<dbReference type="SUPFAM" id="SSF56529">
    <property type="entry name" value="FAH"/>
    <property type="match status" value="1"/>
</dbReference>
<dbReference type="RefSeq" id="WP_089763868.1">
    <property type="nucleotide sequence ID" value="NZ_BKAT01000036.1"/>
</dbReference>
<keyword evidence="2" id="KW-0479">Metal-binding</keyword>
<dbReference type="EMBL" id="FNRL01000022">
    <property type="protein sequence ID" value="SEA92292.1"/>
    <property type="molecule type" value="Genomic_DNA"/>
</dbReference>
<dbReference type="PANTHER" id="PTHR42796">
    <property type="entry name" value="FUMARYLACETOACETATE HYDROLASE DOMAIN-CONTAINING PROTEIN 2A-RELATED"/>
    <property type="match status" value="1"/>
</dbReference>